<dbReference type="InterPro" id="IPR050537">
    <property type="entry name" value="2-oxoacid_dehydrogenase"/>
</dbReference>
<dbReference type="GO" id="GO:0045252">
    <property type="term" value="C:oxoglutarate dehydrogenase complex"/>
    <property type="evidence" value="ECO:0007669"/>
    <property type="project" value="InterPro"/>
</dbReference>
<comment type="subcellular location">
    <subcellularLocation>
        <location evidence="2">Mitochondrion</location>
    </subcellularLocation>
</comment>
<evidence type="ECO:0000256" key="4">
    <source>
        <dbReference type="ARBA" id="ARBA00007317"/>
    </source>
</evidence>
<keyword evidence="8" id="KW-0808">Transferase</keyword>
<dbReference type="Pfam" id="PF00364">
    <property type="entry name" value="Biotin_lipoyl"/>
    <property type="match status" value="1"/>
</dbReference>
<evidence type="ECO:0000256" key="7">
    <source>
        <dbReference type="ARBA" id="ARBA00022532"/>
    </source>
</evidence>
<evidence type="ECO:0000256" key="6">
    <source>
        <dbReference type="ARBA" id="ARBA00020294"/>
    </source>
</evidence>
<feature type="region of interest" description="Disordered" evidence="16">
    <location>
        <begin position="160"/>
        <end position="252"/>
    </location>
</feature>
<evidence type="ECO:0000256" key="3">
    <source>
        <dbReference type="ARBA" id="ARBA00005145"/>
    </source>
</evidence>
<evidence type="ECO:0000313" key="18">
    <source>
        <dbReference type="EMBL" id="KAJ8045550.1"/>
    </source>
</evidence>
<dbReference type="InterPro" id="IPR001078">
    <property type="entry name" value="2-oxoacid_DH_actylTfrase"/>
</dbReference>
<dbReference type="NCBIfam" id="NF004309">
    <property type="entry name" value="PRK05704.1"/>
    <property type="match status" value="1"/>
</dbReference>
<evidence type="ECO:0000256" key="13">
    <source>
        <dbReference type="ARBA" id="ARBA00031331"/>
    </source>
</evidence>
<evidence type="ECO:0000256" key="10">
    <source>
        <dbReference type="ARBA" id="ARBA00022946"/>
    </source>
</evidence>
<feature type="compositionally biased region" description="Pro residues" evidence="16">
    <location>
        <begin position="226"/>
        <end position="235"/>
    </location>
</feature>
<keyword evidence="9" id="KW-0450">Lipoyl</keyword>
<dbReference type="AlphaFoldDB" id="A0A9Q1CII4"/>
<dbReference type="InterPro" id="IPR023213">
    <property type="entry name" value="CAT-like_dom_sf"/>
</dbReference>
<comment type="similarity">
    <text evidence="4">Belongs to the 2-oxoacid dehydrogenase family.</text>
</comment>
<sequence>MFLRTIPSTIPRALASRGLVCRSLSQRKVNWIWATQVSEQNLENKCFNLTPSRCLSFGATSKVYPSWLYRSFQTSRLLCDNIKIVETPPFAESVSEGDVRWDKVVGDAVAEDEVIGEVETDKTSIAITSPVSGVIVEFLVEDGSTVVAGQQLVKIEVTEGAGAKKPAAAPSPPTPKQDAEPAMDVTTPPPTTPPPIPPVPEGPMVVHAAPEIPAQPTQPPAAHVPAPTPAKPPTGPGGIPTRATGTRTEQRVKMSRMRQRIAERLKDAQNVNAMLTTFNEIDMSAVMSMRKKFKEEFQRKHGVKLGFMSAFLKASAHALTEMPVVNAVIDDLEIVYRDYIDISVAVATPKGLVVPVLRNVEAMNFADIERGLGELGQKASLGTLAIEDMDGGTFTVSNGGVFGSLYGTPIINPPQSAILGMHGIFDRPVAVNGKVEIRPMMYVALTYDHRLIDGREAVTFLRQIKSGVEDPYSILLEL</sequence>
<evidence type="ECO:0000256" key="11">
    <source>
        <dbReference type="ARBA" id="ARBA00023128"/>
    </source>
</evidence>
<dbReference type="CDD" id="cd06849">
    <property type="entry name" value="lipoyl_domain"/>
    <property type="match status" value="1"/>
</dbReference>
<dbReference type="FunFam" id="3.30.559.10:FF:000006">
    <property type="entry name" value="Dihydrolipoyllysine-residue succinyltransferase component of 2-oxoglutarate dehydrogenase complex, mitochondrial"/>
    <property type="match status" value="1"/>
</dbReference>
<dbReference type="EMBL" id="JAIZAY010000003">
    <property type="protein sequence ID" value="KAJ8045550.1"/>
    <property type="molecule type" value="Genomic_DNA"/>
</dbReference>
<dbReference type="GO" id="GO:0005739">
    <property type="term" value="C:mitochondrion"/>
    <property type="evidence" value="ECO:0007669"/>
    <property type="project" value="UniProtKB-SubCell"/>
</dbReference>
<evidence type="ECO:0000256" key="14">
    <source>
        <dbReference type="ARBA" id="ARBA00032406"/>
    </source>
</evidence>
<evidence type="ECO:0000259" key="17">
    <source>
        <dbReference type="PROSITE" id="PS50968"/>
    </source>
</evidence>
<evidence type="ECO:0000256" key="15">
    <source>
        <dbReference type="ARBA" id="ARBA00046046"/>
    </source>
</evidence>
<gene>
    <name evidence="18" type="ORF">HOLleu_08581</name>
</gene>
<dbReference type="PROSITE" id="PS00189">
    <property type="entry name" value="LIPOYL"/>
    <property type="match status" value="1"/>
</dbReference>
<keyword evidence="12" id="KW-0012">Acyltransferase</keyword>
<feature type="compositionally biased region" description="Low complexity" evidence="16">
    <location>
        <begin position="202"/>
        <end position="225"/>
    </location>
</feature>
<dbReference type="InterPro" id="IPR006255">
    <property type="entry name" value="SucB"/>
</dbReference>
<evidence type="ECO:0000256" key="1">
    <source>
        <dbReference type="ARBA" id="ARBA00001938"/>
    </source>
</evidence>
<dbReference type="SUPFAM" id="SSF52777">
    <property type="entry name" value="CoA-dependent acyltransferases"/>
    <property type="match status" value="1"/>
</dbReference>
<keyword evidence="7" id="KW-0816">Tricarboxylic acid cycle</keyword>
<dbReference type="InterPro" id="IPR011053">
    <property type="entry name" value="Single_hybrid_motif"/>
</dbReference>
<dbReference type="PROSITE" id="PS50968">
    <property type="entry name" value="BIOTINYL_LIPOYL"/>
    <property type="match status" value="1"/>
</dbReference>
<keyword evidence="19" id="KW-1185">Reference proteome</keyword>
<dbReference type="SUPFAM" id="SSF51230">
    <property type="entry name" value="Single hybrid motif"/>
    <property type="match status" value="1"/>
</dbReference>
<dbReference type="Pfam" id="PF00198">
    <property type="entry name" value="2-oxoacid_dh"/>
    <property type="match status" value="1"/>
</dbReference>
<dbReference type="OrthoDB" id="5391403at2759"/>
<dbReference type="GO" id="GO:0006099">
    <property type="term" value="P:tricarboxylic acid cycle"/>
    <property type="evidence" value="ECO:0007669"/>
    <property type="project" value="UniProtKB-KW"/>
</dbReference>
<dbReference type="Proteomes" id="UP001152320">
    <property type="component" value="Chromosome 3"/>
</dbReference>
<evidence type="ECO:0000256" key="8">
    <source>
        <dbReference type="ARBA" id="ARBA00022679"/>
    </source>
</evidence>
<evidence type="ECO:0000256" key="16">
    <source>
        <dbReference type="SAM" id="MobiDB-lite"/>
    </source>
</evidence>
<proteinExistence type="inferred from homology"/>
<evidence type="ECO:0000256" key="2">
    <source>
        <dbReference type="ARBA" id="ARBA00004173"/>
    </source>
</evidence>
<dbReference type="Gene3D" id="3.30.559.10">
    <property type="entry name" value="Chloramphenicol acetyltransferase-like domain"/>
    <property type="match status" value="1"/>
</dbReference>
<name>A0A9Q1CII4_HOLLE</name>
<dbReference type="InterPro" id="IPR000089">
    <property type="entry name" value="Biotin_lipoyl"/>
</dbReference>
<evidence type="ECO:0000256" key="9">
    <source>
        <dbReference type="ARBA" id="ARBA00022823"/>
    </source>
</evidence>
<protein>
    <recommendedName>
        <fullName evidence="6">Dihydrolipoyllysine-residue succinyltransferase component of 2-oxoglutarate dehydrogenase complex, mitochondrial</fullName>
        <ecNumber evidence="5">2.3.1.61</ecNumber>
    </recommendedName>
    <alternativeName>
        <fullName evidence="14">2-oxoglutarate dehydrogenase complex component E2</fullName>
    </alternativeName>
    <alternativeName>
        <fullName evidence="13">E2K</fullName>
    </alternativeName>
</protein>
<comment type="pathway">
    <text evidence="3">Amino-acid degradation; L-lysine degradation via saccharopine pathway; glutaryl-CoA from L-lysine: step 6/6.</text>
</comment>
<comment type="caution">
    <text evidence="18">The sequence shown here is derived from an EMBL/GenBank/DDBJ whole genome shotgun (WGS) entry which is preliminary data.</text>
</comment>
<dbReference type="NCBIfam" id="TIGR01347">
    <property type="entry name" value="sucB"/>
    <property type="match status" value="1"/>
</dbReference>
<dbReference type="PANTHER" id="PTHR43416:SF5">
    <property type="entry name" value="DIHYDROLIPOYLLYSINE-RESIDUE SUCCINYLTRANSFERASE COMPONENT OF 2-OXOGLUTARATE DEHYDROGENASE COMPLEX, MITOCHONDRIAL"/>
    <property type="match status" value="1"/>
</dbReference>
<evidence type="ECO:0000256" key="5">
    <source>
        <dbReference type="ARBA" id="ARBA00012945"/>
    </source>
</evidence>
<keyword evidence="10" id="KW-0809">Transit peptide</keyword>
<organism evidence="18 19">
    <name type="scientific">Holothuria leucospilota</name>
    <name type="common">Black long sea cucumber</name>
    <name type="synonym">Mertensiothuria leucospilota</name>
    <dbReference type="NCBI Taxonomy" id="206669"/>
    <lineage>
        <taxon>Eukaryota</taxon>
        <taxon>Metazoa</taxon>
        <taxon>Echinodermata</taxon>
        <taxon>Eleutherozoa</taxon>
        <taxon>Echinozoa</taxon>
        <taxon>Holothuroidea</taxon>
        <taxon>Aspidochirotacea</taxon>
        <taxon>Aspidochirotida</taxon>
        <taxon>Holothuriidae</taxon>
        <taxon>Holothuria</taxon>
    </lineage>
</organism>
<comment type="cofactor">
    <cofactor evidence="1">
        <name>(R)-lipoate</name>
        <dbReference type="ChEBI" id="CHEBI:83088"/>
    </cofactor>
</comment>
<dbReference type="Gene3D" id="2.40.50.100">
    <property type="match status" value="1"/>
</dbReference>
<evidence type="ECO:0000256" key="12">
    <source>
        <dbReference type="ARBA" id="ARBA00023315"/>
    </source>
</evidence>
<dbReference type="GO" id="GO:0004149">
    <property type="term" value="F:dihydrolipoyllysine-residue succinyltransferase activity"/>
    <property type="evidence" value="ECO:0007669"/>
    <property type="project" value="UniProtKB-EC"/>
</dbReference>
<keyword evidence="11" id="KW-0496">Mitochondrion</keyword>
<evidence type="ECO:0000313" key="19">
    <source>
        <dbReference type="Proteomes" id="UP001152320"/>
    </source>
</evidence>
<dbReference type="InterPro" id="IPR003016">
    <property type="entry name" value="2-oxoA_DH_lipoyl-BS"/>
</dbReference>
<feature type="domain" description="Lipoyl-binding" evidence="17">
    <location>
        <begin position="82"/>
        <end position="156"/>
    </location>
</feature>
<feature type="compositionally biased region" description="Pro residues" evidence="16">
    <location>
        <begin position="187"/>
        <end position="201"/>
    </location>
</feature>
<dbReference type="EC" id="2.3.1.61" evidence="5"/>
<accession>A0A9Q1CII4</accession>
<reference evidence="18" key="1">
    <citation type="submission" date="2021-10" db="EMBL/GenBank/DDBJ databases">
        <title>Tropical sea cucumber genome reveals ecological adaptation and Cuvierian tubules defense mechanism.</title>
        <authorList>
            <person name="Chen T."/>
        </authorList>
    </citation>
    <scope>NUCLEOTIDE SEQUENCE</scope>
    <source>
        <strain evidence="18">Nanhai2018</strain>
        <tissue evidence="18">Muscle</tissue>
    </source>
</reference>
<comment type="function">
    <text evidence="15">Dihydrolipoamide succinyltransferase (E2) component of the 2-oxoglutarate dehydrogenase complex. The 2-oxoglutarate dehydrogenase complex catalyzes the overall conversion of 2-oxoglutarate to succinyl-CoA and CO(2). The 2-oxoglutarate dehydrogenase complex is mainly active in the mitochondrion. A fraction of the 2-oxoglutarate dehydrogenase complex also localizes in the nucleus and is required for lysine succinylation of histones: associates with KAT2A on chromatin and provides succinyl-CoA to histone succinyltransferase KAT2A.</text>
</comment>
<dbReference type="PANTHER" id="PTHR43416">
    <property type="entry name" value="DIHYDROLIPOYLLYSINE-RESIDUE SUCCINYLTRANSFERASE COMPONENT OF 2-OXOGLUTARATE DEHYDROGENASE COMPLEX, MITOCHONDRIAL-RELATED"/>
    <property type="match status" value="1"/>
</dbReference>